<keyword evidence="3" id="KW-1185">Reference proteome</keyword>
<dbReference type="OrthoDB" id="10008314at2"/>
<evidence type="ECO:0000313" key="2">
    <source>
        <dbReference type="EMBL" id="ODJ89672.1"/>
    </source>
</evidence>
<evidence type="ECO:0000313" key="3">
    <source>
        <dbReference type="Proteomes" id="UP000094769"/>
    </source>
</evidence>
<sequence>MFYGEKKDKKLKKKLKQGKGKLKPADVVSDDSAIQTLTQKIQKLKAELEERDDVIGRLQKRLKKAESKSGKKGKKEKKPKGGGGAARLLRAQQSTRIGVVQKEAWKQHGFLRNRYEYYMEDGRDKETARALADQDLRDAFGDKAGYTKLELEDILS</sequence>
<protein>
    <submittedName>
        <fullName evidence="2">Uncharacterized protein</fullName>
    </submittedName>
</protein>
<reference evidence="2 3" key="1">
    <citation type="submission" date="2016-06" db="EMBL/GenBank/DDBJ databases">
        <title>Genome sequence of endosymbiont of Candidatus Endolucinida thiodiazotropha.</title>
        <authorList>
            <person name="Poehlein A."/>
            <person name="Koenig S."/>
            <person name="Heiden S.E."/>
            <person name="Thuermer A."/>
            <person name="Voget S."/>
            <person name="Daniel R."/>
            <person name="Markert S."/>
            <person name="Gros O."/>
            <person name="Schweder T."/>
        </authorList>
    </citation>
    <scope>NUCLEOTIDE SEQUENCE [LARGE SCALE GENOMIC DNA]</scope>
    <source>
        <strain evidence="2 3">COS</strain>
    </source>
</reference>
<organism evidence="2 3">
    <name type="scientific">Candidatus Thiodiazotropha endolucinida</name>
    <dbReference type="NCBI Taxonomy" id="1655433"/>
    <lineage>
        <taxon>Bacteria</taxon>
        <taxon>Pseudomonadati</taxon>
        <taxon>Pseudomonadota</taxon>
        <taxon>Gammaproteobacteria</taxon>
        <taxon>Chromatiales</taxon>
        <taxon>Sedimenticolaceae</taxon>
        <taxon>Candidatus Thiodiazotropha</taxon>
    </lineage>
</organism>
<evidence type="ECO:0000256" key="1">
    <source>
        <dbReference type="SAM" id="MobiDB-lite"/>
    </source>
</evidence>
<gene>
    <name evidence="2" type="ORF">CODIS_02320</name>
</gene>
<accession>A0A7Z0VPT4</accession>
<dbReference type="EMBL" id="MARB01000001">
    <property type="protein sequence ID" value="ODJ89672.1"/>
    <property type="molecule type" value="Genomic_DNA"/>
</dbReference>
<dbReference type="RefSeq" id="WP_069120709.1">
    <property type="nucleotide sequence ID" value="NZ_MARB01000001.1"/>
</dbReference>
<proteinExistence type="predicted"/>
<dbReference type="Proteomes" id="UP000094769">
    <property type="component" value="Unassembled WGS sequence"/>
</dbReference>
<name>A0A7Z0VPT4_9GAMM</name>
<feature type="compositionally biased region" description="Basic residues" evidence="1">
    <location>
        <begin position="9"/>
        <end position="22"/>
    </location>
</feature>
<comment type="caution">
    <text evidence="2">The sequence shown here is derived from an EMBL/GenBank/DDBJ whole genome shotgun (WGS) entry which is preliminary data.</text>
</comment>
<dbReference type="AlphaFoldDB" id="A0A7Z0VPT4"/>
<feature type="compositionally biased region" description="Basic residues" evidence="1">
    <location>
        <begin position="70"/>
        <end position="80"/>
    </location>
</feature>
<feature type="region of interest" description="Disordered" evidence="1">
    <location>
        <begin position="1"/>
        <end position="27"/>
    </location>
</feature>
<feature type="region of interest" description="Disordered" evidence="1">
    <location>
        <begin position="60"/>
        <end position="86"/>
    </location>
</feature>